<organism evidence="4 5">
    <name type="scientific">Nyssa sinensis</name>
    <dbReference type="NCBI Taxonomy" id="561372"/>
    <lineage>
        <taxon>Eukaryota</taxon>
        <taxon>Viridiplantae</taxon>
        <taxon>Streptophyta</taxon>
        <taxon>Embryophyta</taxon>
        <taxon>Tracheophyta</taxon>
        <taxon>Spermatophyta</taxon>
        <taxon>Magnoliopsida</taxon>
        <taxon>eudicotyledons</taxon>
        <taxon>Gunneridae</taxon>
        <taxon>Pentapetalae</taxon>
        <taxon>asterids</taxon>
        <taxon>Cornales</taxon>
        <taxon>Nyssaceae</taxon>
        <taxon>Nyssa</taxon>
    </lineage>
</organism>
<reference evidence="4 5" key="1">
    <citation type="submission" date="2019-09" db="EMBL/GenBank/DDBJ databases">
        <title>A chromosome-level genome assembly of the Chinese tupelo Nyssa sinensis.</title>
        <authorList>
            <person name="Yang X."/>
            <person name="Kang M."/>
            <person name="Yang Y."/>
            <person name="Xiong H."/>
            <person name="Wang M."/>
            <person name="Zhang Z."/>
            <person name="Wang Z."/>
            <person name="Wu H."/>
            <person name="Ma T."/>
            <person name="Liu J."/>
            <person name="Xi Z."/>
        </authorList>
    </citation>
    <scope>NUCLEOTIDE SEQUENCE [LARGE SCALE GENOMIC DNA]</scope>
    <source>
        <strain evidence="4">J267</strain>
        <tissue evidence="4">Leaf</tissue>
    </source>
</reference>
<dbReference type="Pfam" id="PF02536">
    <property type="entry name" value="mTERF"/>
    <property type="match status" value="2"/>
</dbReference>
<proteinExistence type="inferred from homology"/>
<keyword evidence="5" id="KW-1185">Reference proteome</keyword>
<protein>
    <submittedName>
        <fullName evidence="4">Uncharacterized protein</fullName>
    </submittedName>
</protein>
<keyword evidence="2" id="KW-0804">Transcription</keyword>
<sequence length="402" mass="46496">MWTLSPFRSYHLYSKPTRYFLYFFSSVASLPHAGTHTSPPISNPSIVNYLTEAFGFPEKRARSISNRFLWIETPEKPQSVVEFFKQLGFSETDIRSSVRISPQILFSDIDKTLKPKLQFFQELGLTGSDLGKFISMNSTLFTRCLDEKLVRCVEIIKKTFTDDDNNQDLIRILKRCNWVSPKDPASRLLGNISYMESCGIVGSQLSMLLKKQPLLFIMQESALRDLVSRVIDMGFSTDSRMLVHAVYTISCLSSETFTGKLELFRSFGFSKDECMEMFRRAPALLRTSEEKLKLGFEFFMNHANFGKSFLVLRPTCLMYSLEETVIPRYRVFQMLKSKKLLKKELNFVNLLLFSEDKFLKKFISRFRDDAEELLLTYKGCNLDSYGFFGDSCAPIYLLKFDA</sequence>
<evidence type="ECO:0000313" key="4">
    <source>
        <dbReference type="EMBL" id="KAA8517151.1"/>
    </source>
</evidence>
<evidence type="ECO:0000313" key="5">
    <source>
        <dbReference type="Proteomes" id="UP000325577"/>
    </source>
</evidence>
<dbReference type="OrthoDB" id="637682at2759"/>
<accession>A0A5J4ZIV9</accession>
<dbReference type="InterPro" id="IPR038538">
    <property type="entry name" value="MTERF_sf"/>
</dbReference>
<dbReference type="PANTHER" id="PTHR13068">
    <property type="entry name" value="CGI-12 PROTEIN-RELATED"/>
    <property type="match status" value="1"/>
</dbReference>
<dbReference type="PANTHER" id="PTHR13068:SF173">
    <property type="entry name" value="EMB|CAB62602.1"/>
    <property type="match status" value="1"/>
</dbReference>
<dbReference type="Gene3D" id="1.25.70.10">
    <property type="entry name" value="Transcription termination factor 3, mitochondrial"/>
    <property type="match status" value="2"/>
</dbReference>
<evidence type="ECO:0000256" key="2">
    <source>
        <dbReference type="ARBA" id="ARBA00022472"/>
    </source>
</evidence>
<comment type="similarity">
    <text evidence="1">Belongs to the mTERF family.</text>
</comment>
<dbReference type="GO" id="GO:0003676">
    <property type="term" value="F:nucleic acid binding"/>
    <property type="evidence" value="ECO:0007669"/>
    <property type="project" value="InterPro"/>
</dbReference>
<dbReference type="Proteomes" id="UP000325577">
    <property type="component" value="Linkage Group LG8"/>
</dbReference>
<name>A0A5J4ZIV9_9ASTE</name>
<dbReference type="FunFam" id="1.25.70.10:FF:000001">
    <property type="entry name" value="Mitochondrial transcription termination factor-like"/>
    <property type="match status" value="1"/>
</dbReference>
<gene>
    <name evidence="4" type="ORF">F0562_017444</name>
</gene>
<keyword evidence="3" id="KW-0809">Transit peptide</keyword>
<dbReference type="SMART" id="SM00733">
    <property type="entry name" value="Mterf"/>
    <property type="match status" value="7"/>
</dbReference>
<keyword evidence="2" id="KW-0805">Transcription regulation</keyword>
<dbReference type="GO" id="GO:0006353">
    <property type="term" value="P:DNA-templated transcription termination"/>
    <property type="evidence" value="ECO:0007669"/>
    <property type="project" value="UniProtKB-KW"/>
</dbReference>
<keyword evidence="2" id="KW-0806">Transcription termination</keyword>
<dbReference type="EMBL" id="CM018051">
    <property type="protein sequence ID" value="KAA8517151.1"/>
    <property type="molecule type" value="Genomic_DNA"/>
</dbReference>
<evidence type="ECO:0000256" key="3">
    <source>
        <dbReference type="ARBA" id="ARBA00022946"/>
    </source>
</evidence>
<dbReference type="InterPro" id="IPR003690">
    <property type="entry name" value="MTERF"/>
</dbReference>
<dbReference type="AlphaFoldDB" id="A0A5J4ZIV9"/>
<evidence type="ECO:0000256" key="1">
    <source>
        <dbReference type="ARBA" id="ARBA00007692"/>
    </source>
</evidence>